<evidence type="ECO:0000313" key="11">
    <source>
        <dbReference type="Proteomes" id="UP001602245"/>
    </source>
</evidence>
<feature type="domain" description="FAD-binding FR-type" evidence="9">
    <location>
        <begin position="3"/>
        <end position="104"/>
    </location>
</feature>
<dbReference type="PRINTS" id="PR00409">
    <property type="entry name" value="PHDIOXRDTASE"/>
</dbReference>
<proteinExistence type="predicted"/>
<dbReference type="InterPro" id="IPR006058">
    <property type="entry name" value="2Fe2S_fd_BS"/>
</dbReference>
<organism evidence="10 11">
    <name type="scientific">Paractinoplanes globisporus</name>
    <dbReference type="NCBI Taxonomy" id="113565"/>
    <lineage>
        <taxon>Bacteria</taxon>
        <taxon>Bacillati</taxon>
        <taxon>Actinomycetota</taxon>
        <taxon>Actinomycetes</taxon>
        <taxon>Micromonosporales</taxon>
        <taxon>Micromonosporaceae</taxon>
        <taxon>Paractinoplanes</taxon>
    </lineage>
</organism>
<dbReference type="Gene3D" id="3.40.50.80">
    <property type="entry name" value="Nucleotide-binding domain of ferredoxin-NADP reductase (FNR) module"/>
    <property type="match status" value="1"/>
</dbReference>
<dbReference type="RefSeq" id="WP_020510751.1">
    <property type="nucleotide sequence ID" value="NZ_JBIAZU010000002.1"/>
</dbReference>
<gene>
    <name evidence="10" type="ORF">ACFY35_11865</name>
</gene>
<accession>A0ABW6WAK7</accession>
<evidence type="ECO:0000313" key="10">
    <source>
        <dbReference type="EMBL" id="MFF5290133.1"/>
    </source>
</evidence>
<dbReference type="InterPro" id="IPR017938">
    <property type="entry name" value="Riboflavin_synthase-like_b-brl"/>
</dbReference>
<dbReference type="SUPFAM" id="SSF54292">
    <property type="entry name" value="2Fe-2S ferredoxin-like"/>
    <property type="match status" value="1"/>
</dbReference>
<dbReference type="PROSITE" id="PS51085">
    <property type="entry name" value="2FE2S_FER_2"/>
    <property type="match status" value="1"/>
</dbReference>
<dbReference type="PROSITE" id="PS51384">
    <property type="entry name" value="FAD_FR"/>
    <property type="match status" value="1"/>
</dbReference>
<keyword evidence="3" id="KW-0001">2Fe-2S</keyword>
<keyword evidence="6" id="KW-0408">Iron</keyword>
<evidence type="ECO:0000256" key="6">
    <source>
        <dbReference type="ARBA" id="ARBA00023004"/>
    </source>
</evidence>
<dbReference type="SUPFAM" id="SSF52343">
    <property type="entry name" value="Ferredoxin reductase-like, C-terminal NADP-linked domain"/>
    <property type="match status" value="1"/>
</dbReference>
<comment type="cofactor">
    <cofactor evidence="1">
        <name>FAD</name>
        <dbReference type="ChEBI" id="CHEBI:57692"/>
    </cofactor>
</comment>
<sequence length="311" mass="33530">MTEFEADLVVRSVEPAADGVVALTLAREDGRDLPEWTPGAHIDLILGEGLVRQYSLCGRTGDRARWRIAVLAVPEGRGGSVRVHSLAAGETVRVRGPRNHFPVVASRRYLFLAGGIGITPLLPMIREVAAAGADWELYYGGRSRASMAFTRELAGDRVHLVPEDSHGRLDLDAILGVPRPGTLVYACGPEGMLAAVEQRCATWPPGSLHLERFTPRAVTGDPGHSFEVVLAHSGRTLPVHPERSIFETIRAAGVSVLGSCLEGICGTCETEVIDGEIDHRDSVLDDEERASNEVMMICVSRCKGSRLTLAL</sequence>
<dbReference type="InterPro" id="IPR039261">
    <property type="entry name" value="FNR_nucleotide-bd"/>
</dbReference>
<keyword evidence="4" id="KW-0479">Metal-binding</keyword>
<name>A0ABW6WAK7_9ACTN</name>
<dbReference type="Pfam" id="PF00111">
    <property type="entry name" value="Fer2"/>
    <property type="match status" value="1"/>
</dbReference>
<dbReference type="Proteomes" id="UP001602245">
    <property type="component" value="Unassembled WGS sequence"/>
</dbReference>
<dbReference type="EMBL" id="JBIAZU010000002">
    <property type="protein sequence ID" value="MFF5290133.1"/>
    <property type="molecule type" value="Genomic_DNA"/>
</dbReference>
<evidence type="ECO:0000259" key="8">
    <source>
        <dbReference type="PROSITE" id="PS51085"/>
    </source>
</evidence>
<keyword evidence="5" id="KW-0560">Oxidoreductase</keyword>
<dbReference type="InterPro" id="IPR012675">
    <property type="entry name" value="Beta-grasp_dom_sf"/>
</dbReference>
<evidence type="ECO:0000256" key="7">
    <source>
        <dbReference type="ARBA" id="ARBA00023014"/>
    </source>
</evidence>
<evidence type="ECO:0000256" key="4">
    <source>
        <dbReference type="ARBA" id="ARBA00022723"/>
    </source>
</evidence>
<dbReference type="CDD" id="cd06185">
    <property type="entry name" value="PDR_like"/>
    <property type="match status" value="1"/>
</dbReference>
<evidence type="ECO:0000256" key="1">
    <source>
        <dbReference type="ARBA" id="ARBA00001974"/>
    </source>
</evidence>
<reference evidence="10 11" key="1">
    <citation type="submission" date="2024-10" db="EMBL/GenBank/DDBJ databases">
        <title>The Natural Products Discovery Center: Release of the First 8490 Sequenced Strains for Exploring Actinobacteria Biosynthetic Diversity.</title>
        <authorList>
            <person name="Kalkreuter E."/>
            <person name="Kautsar S.A."/>
            <person name="Yang D."/>
            <person name="Bader C.D."/>
            <person name="Teijaro C.N."/>
            <person name="Fluegel L."/>
            <person name="Davis C.M."/>
            <person name="Simpson J.R."/>
            <person name="Lauterbach L."/>
            <person name="Steele A.D."/>
            <person name="Gui C."/>
            <person name="Meng S."/>
            <person name="Li G."/>
            <person name="Viehrig K."/>
            <person name="Ye F."/>
            <person name="Su P."/>
            <person name="Kiefer A.F."/>
            <person name="Nichols A."/>
            <person name="Cepeda A.J."/>
            <person name="Yan W."/>
            <person name="Fan B."/>
            <person name="Jiang Y."/>
            <person name="Adhikari A."/>
            <person name="Zheng C.-J."/>
            <person name="Schuster L."/>
            <person name="Cowan T.M."/>
            <person name="Smanski M.J."/>
            <person name="Chevrette M.G."/>
            <person name="De Carvalho L.P.S."/>
            <person name="Shen B."/>
        </authorList>
    </citation>
    <scope>NUCLEOTIDE SEQUENCE [LARGE SCALE GENOMIC DNA]</scope>
    <source>
        <strain evidence="10 11">NPDC000087</strain>
    </source>
</reference>
<evidence type="ECO:0000256" key="5">
    <source>
        <dbReference type="ARBA" id="ARBA00023002"/>
    </source>
</evidence>
<keyword evidence="11" id="KW-1185">Reference proteome</keyword>
<feature type="domain" description="2Fe-2S ferredoxin-type" evidence="8">
    <location>
        <begin position="226"/>
        <end position="311"/>
    </location>
</feature>
<dbReference type="InterPro" id="IPR017927">
    <property type="entry name" value="FAD-bd_FR_type"/>
</dbReference>
<dbReference type="Gene3D" id="2.40.30.10">
    <property type="entry name" value="Translation factors"/>
    <property type="match status" value="1"/>
</dbReference>
<protein>
    <submittedName>
        <fullName evidence="10">PDR/VanB family oxidoreductase</fullName>
    </submittedName>
</protein>
<dbReference type="PANTHER" id="PTHR47354:SF1">
    <property type="entry name" value="CARNITINE MONOOXYGENASE REDUCTASE SUBUNIT"/>
    <property type="match status" value="1"/>
</dbReference>
<dbReference type="CDD" id="cd00207">
    <property type="entry name" value="fer2"/>
    <property type="match status" value="1"/>
</dbReference>
<dbReference type="Gene3D" id="3.10.20.30">
    <property type="match status" value="1"/>
</dbReference>
<keyword evidence="7" id="KW-0411">Iron-sulfur</keyword>
<dbReference type="InterPro" id="IPR036010">
    <property type="entry name" value="2Fe-2S_ferredoxin-like_sf"/>
</dbReference>
<dbReference type="PANTHER" id="PTHR47354">
    <property type="entry name" value="NADH OXIDOREDUCTASE HCR"/>
    <property type="match status" value="1"/>
</dbReference>
<evidence type="ECO:0000256" key="3">
    <source>
        <dbReference type="ARBA" id="ARBA00022714"/>
    </source>
</evidence>
<evidence type="ECO:0000259" key="9">
    <source>
        <dbReference type="PROSITE" id="PS51384"/>
    </source>
</evidence>
<comment type="caution">
    <text evidence="10">The sequence shown here is derived from an EMBL/GenBank/DDBJ whole genome shotgun (WGS) entry which is preliminary data.</text>
</comment>
<keyword evidence="2" id="KW-0285">Flavoprotein</keyword>
<dbReference type="InterPro" id="IPR050415">
    <property type="entry name" value="MRET"/>
</dbReference>
<dbReference type="SUPFAM" id="SSF63380">
    <property type="entry name" value="Riboflavin synthase domain-like"/>
    <property type="match status" value="1"/>
</dbReference>
<dbReference type="InterPro" id="IPR001041">
    <property type="entry name" value="2Fe-2S_ferredoxin-type"/>
</dbReference>
<dbReference type="PROSITE" id="PS00197">
    <property type="entry name" value="2FE2S_FER_1"/>
    <property type="match status" value="1"/>
</dbReference>
<evidence type="ECO:0000256" key="2">
    <source>
        <dbReference type="ARBA" id="ARBA00022630"/>
    </source>
</evidence>